<name>A0A0G2ELU6_9PEZI</name>
<protein>
    <submittedName>
        <fullName evidence="3">Uncharacterized protein</fullName>
    </submittedName>
</protein>
<evidence type="ECO:0000256" key="2">
    <source>
        <dbReference type="SAM" id="SignalP"/>
    </source>
</evidence>
<dbReference type="Proteomes" id="UP000034182">
    <property type="component" value="Unassembled WGS sequence"/>
</dbReference>
<reference evidence="3 4" key="2">
    <citation type="submission" date="2015-05" db="EMBL/GenBank/DDBJ databases">
        <title>Distinctive expansion of gene families associated with plant cell wall degradation and secondary metabolism in the genomes of grapevine trunk pathogens.</title>
        <authorList>
            <person name="Lawrence D.P."/>
            <person name="Travadon R."/>
            <person name="Rolshausen P.E."/>
            <person name="Baumgartner K."/>
        </authorList>
    </citation>
    <scope>NUCLEOTIDE SEQUENCE [LARGE SCALE GENOMIC DNA]</scope>
    <source>
        <strain evidence="3">DS831</strain>
    </source>
</reference>
<keyword evidence="1" id="KW-0175">Coiled coil</keyword>
<dbReference type="EMBL" id="LAQI01000070">
    <property type="protein sequence ID" value="KKY23121.1"/>
    <property type="molecule type" value="Genomic_DNA"/>
</dbReference>
<accession>A0A0G2ELU6</accession>
<evidence type="ECO:0000313" key="3">
    <source>
        <dbReference type="EMBL" id="KKY23121.1"/>
    </source>
</evidence>
<dbReference type="AlphaFoldDB" id="A0A0G2ELU6"/>
<gene>
    <name evidence="3" type="ORF">UCDDS831_g03246</name>
</gene>
<feature type="chain" id="PRO_5002543635" evidence="2">
    <location>
        <begin position="21"/>
        <end position="328"/>
    </location>
</feature>
<feature type="coiled-coil region" evidence="1">
    <location>
        <begin position="233"/>
        <end position="260"/>
    </location>
</feature>
<organism evidence="3 4">
    <name type="scientific">Diplodia seriata</name>
    <dbReference type="NCBI Taxonomy" id="420778"/>
    <lineage>
        <taxon>Eukaryota</taxon>
        <taxon>Fungi</taxon>
        <taxon>Dikarya</taxon>
        <taxon>Ascomycota</taxon>
        <taxon>Pezizomycotina</taxon>
        <taxon>Dothideomycetes</taxon>
        <taxon>Dothideomycetes incertae sedis</taxon>
        <taxon>Botryosphaeriales</taxon>
        <taxon>Botryosphaeriaceae</taxon>
        <taxon>Diplodia</taxon>
    </lineage>
</organism>
<keyword evidence="2" id="KW-0732">Signal</keyword>
<sequence length="328" mass="36095">MRASFKHALAWLPALAAAAALPPPAHRAHARSQDLDDVKPVVLELDAQNAQATFSVPCQGCLGASDDESLVFDFQVFPSDQPCGEANITLNGHPLNQEWNGIRAEGNGTISSSNRATAEHDPDHDIALSWKTACLFESLAESDASEYGDDVAQLLTVNIQKVDDRGLHSPAGFSVSFKQTARKVELLRLATSPVSLPDTLEGQDWRDPPADLRLVSVDFADLPEGFFRQSASIEDEIETLRELEAEEKRIQERIRQQKEVIHQHMRDHAHSLKDELKTCDNLSSQVHTTLTTTTWTARLSLLTTAIPNKLSLTLTLLTGRLTILDPSL</sequence>
<evidence type="ECO:0000256" key="1">
    <source>
        <dbReference type="SAM" id="Coils"/>
    </source>
</evidence>
<evidence type="ECO:0000313" key="4">
    <source>
        <dbReference type="Proteomes" id="UP000034182"/>
    </source>
</evidence>
<reference evidence="3 4" key="1">
    <citation type="submission" date="2015-03" db="EMBL/GenBank/DDBJ databases">
        <authorList>
            <person name="Morales-Cruz A."/>
            <person name="Amrine K.C."/>
            <person name="Cantu D."/>
        </authorList>
    </citation>
    <scope>NUCLEOTIDE SEQUENCE [LARGE SCALE GENOMIC DNA]</scope>
    <source>
        <strain evidence="3">DS831</strain>
    </source>
</reference>
<comment type="caution">
    <text evidence="3">The sequence shown here is derived from an EMBL/GenBank/DDBJ whole genome shotgun (WGS) entry which is preliminary data.</text>
</comment>
<feature type="signal peptide" evidence="2">
    <location>
        <begin position="1"/>
        <end position="20"/>
    </location>
</feature>
<proteinExistence type="predicted"/>